<dbReference type="GO" id="GO:0032259">
    <property type="term" value="P:methylation"/>
    <property type="evidence" value="ECO:0007669"/>
    <property type="project" value="UniProtKB-KW"/>
</dbReference>
<dbReference type="InterPro" id="IPR046341">
    <property type="entry name" value="SET_dom_sf"/>
</dbReference>
<evidence type="ECO:0000256" key="2">
    <source>
        <dbReference type="ARBA" id="ARBA00022679"/>
    </source>
</evidence>
<dbReference type="Pfam" id="PF00856">
    <property type="entry name" value="SET"/>
    <property type="match status" value="1"/>
</dbReference>
<accession>A0AAE0GBY6</accession>
<dbReference type="InterPro" id="IPR050600">
    <property type="entry name" value="SETD3_SETD6_MTase"/>
</dbReference>
<keyword evidence="6" id="KW-1185">Reference proteome</keyword>
<evidence type="ECO:0000256" key="3">
    <source>
        <dbReference type="ARBA" id="ARBA00022691"/>
    </source>
</evidence>
<dbReference type="InterPro" id="IPR015353">
    <property type="entry name" value="Rubisco_LSMT_subst-bd"/>
</dbReference>
<gene>
    <name evidence="5" type="ORF">CYMTET_16755</name>
</gene>
<dbReference type="PANTHER" id="PTHR13271:SF140">
    <property type="entry name" value="SET DOMAIN-CONTAINING PROTEIN"/>
    <property type="match status" value="1"/>
</dbReference>
<dbReference type="Pfam" id="PF09273">
    <property type="entry name" value="Rubis-subs-bind"/>
    <property type="match status" value="1"/>
</dbReference>
<dbReference type="PANTHER" id="PTHR13271">
    <property type="entry name" value="UNCHARACTERIZED PUTATIVE METHYLTRANSFERASE"/>
    <property type="match status" value="1"/>
</dbReference>
<dbReference type="AlphaFoldDB" id="A0AAE0GBY6"/>
<evidence type="ECO:0000259" key="4">
    <source>
        <dbReference type="PROSITE" id="PS50280"/>
    </source>
</evidence>
<dbReference type="Proteomes" id="UP001190700">
    <property type="component" value="Unassembled WGS sequence"/>
</dbReference>
<dbReference type="SUPFAM" id="SSF82199">
    <property type="entry name" value="SET domain"/>
    <property type="match status" value="1"/>
</dbReference>
<sequence length="469" mass="52200">MQLILSRVAHRAHDIPLESASLRASVPKVKAQRTFQTNIPGHFVGLPRHRKTRVIASNANQNSQGSLGDDKDKALCSWLSQCDAHGFSKGGKLYVGEGKHGRGVFARQIIRPGETVLSISLENVALMDRFQSSHTAVESALDVSSWTWYLRLAAVLLLQVADESSASRAAYVNSLPNDFCNPLRFKASEMREIQFKPLRKEIEGIRELYEDAHVLLGAALPESVGSPASVNWALDTIFSRSFKIQVPDGGAPSDTRILAPGVDLCNHSMEPQLDYNYNPSTGCFELTASELIEADEEVYITYGVYNNDQYLLSYGFVPEDNPHDTCVIFDDLEEALDWHSWRYDSSEGDWPFARECAQTNMKEQSIHADREYSVGRDGTVDSRLLAAFAALEPAEDSEDERMEQAALACMERCVELLESLPTTLQEDLELLGSASLSKAVRVIIQFRMGKKLCLKECAVAEEIFELIVE</sequence>
<comment type="caution">
    <text evidence="5">The sequence shown here is derived from an EMBL/GenBank/DDBJ whole genome shotgun (WGS) entry which is preliminary data.</text>
</comment>
<keyword evidence="1" id="KW-0489">Methyltransferase</keyword>
<evidence type="ECO:0000313" key="6">
    <source>
        <dbReference type="Proteomes" id="UP001190700"/>
    </source>
</evidence>
<protein>
    <recommendedName>
        <fullName evidence="4">SET domain-containing protein</fullName>
    </recommendedName>
</protein>
<reference evidence="5 6" key="1">
    <citation type="journal article" date="2015" name="Genome Biol. Evol.">
        <title>Comparative Genomics of a Bacterivorous Green Alga Reveals Evolutionary Causalities and Consequences of Phago-Mixotrophic Mode of Nutrition.</title>
        <authorList>
            <person name="Burns J.A."/>
            <person name="Paasch A."/>
            <person name="Narechania A."/>
            <person name="Kim E."/>
        </authorList>
    </citation>
    <scope>NUCLEOTIDE SEQUENCE [LARGE SCALE GENOMIC DNA]</scope>
    <source>
        <strain evidence="5 6">PLY_AMNH</strain>
    </source>
</reference>
<keyword evidence="3" id="KW-0949">S-adenosyl-L-methionine</keyword>
<dbReference type="InterPro" id="IPR001214">
    <property type="entry name" value="SET_dom"/>
</dbReference>
<dbReference type="PROSITE" id="PS50280">
    <property type="entry name" value="SET"/>
    <property type="match status" value="1"/>
</dbReference>
<name>A0AAE0GBY6_9CHLO</name>
<keyword evidence="2" id="KW-0808">Transferase</keyword>
<dbReference type="CDD" id="cd10527">
    <property type="entry name" value="SET_LSMT"/>
    <property type="match status" value="1"/>
</dbReference>
<evidence type="ECO:0000256" key="1">
    <source>
        <dbReference type="ARBA" id="ARBA00022603"/>
    </source>
</evidence>
<dbReference type="InterPro" id="IPR036464">
    <property type="entry name" value="Rubisco_LSMT_subst-bd_sf"/>
</dbReference>
<dbReference type="EMBL" id="LGRX02007395">
    <property type="protein sequence ID" value="KAK3275093.1"/>
    <property type="molecule type" value="Genomic_DNA"/>
</dbReference>
<proteinExistence type="predicted"/>
<dbReference type="Gene3D" id="3.90.1410.10">
    <property type="entry name" value="set domain protein methyltransferase, domain 1"/>
    <property type="match status" value="1"/>
</dbReference>
<organism evidence="5 6">
    <name type="scientific">Cymbomonas tetramitiformis</name>
    <dbReference type="NCBI Taxonomy" id="36881"/>
    <lineage>
        <taxon>Eukaryota</taxon>
        <taxon>Viridiplantae</taxon>
        <taxon>Chlorophyta</taxon>
        <taxon>Pyramimonadophyceae</taxon>
        <taxon>Pyramimonadales</taxon>
        <taxon>Pyramimonadaceae</taxon>
        <taxon>Cymbomonas</taxon>
    </lineage>
</organism>
<feature type="domain" description="SET" evidence="4">
    <location>
        <begin position="91"/>
        <end position="303"/>
    </location>
</feature>
<dbReference type="GO" id="GO:0016279">
    <property type="term" value="F:protein-lysine N-methyltransferase activity"/>
    <property type="evidence" value="ECO:0007669"/>
    <property type="project" value="TreeGrafter"/>
</dbReference>
<dbReference type="SUPFAM" id="SSF81822">
    <property type="entry name" value="RuBisCo LSMT C-terminal, substrate-binding domain"/>
    <property type="match status" value="1"/>
</dbReference>
<dbReference type="Gene3D" id="3.90.1420.10">
    <property type="entry name" value="Rubisco LSMT, substrate-binding domain"/>
    <property type="match status" value="1"/>
</dbReference>
<evidence type="ECO:0000313" key="5">
    <source>
        <dbReference type="EMBL" id="KAK3275093.1"/>
    </source>
</evidence>